<evidence type="ECO:0000313" key="5">
    <source>
        <dbReference type="Proteomes" id="UP001596303"/>
    </source>
</evidence>
<dbReference type="Pfam" id="PF00596">
    <property type="entry name" value="Aldolase_II"/>
    <property type="match status" value="1"/>
</dbReference>
<keyword evidence="1" id="KW-0479">Metal-binding</keyword>
<keyword evidence="5" id="KW-1185">Reference proteome</keyword>
<name>A0ABW1S7Z1_9PROT</name>
<gene>
    <name evidence="4" type="ORF">ACFQDM_06245</name>
</gene>
<dbReference type="Gene3D" id="3.40.225.10">
    <property type="entry name" value="Class II aldolase/adducin N-terminal domain"/>
    <property type="match status" value="1"/>
</dbReference>
<dbReference type="SMART" id="SM01007">
    <property type="entry name" value="Aldolase_II"/>
    <property type="match status" value="1"/>
</dbReference>
<dbReference type="Proteomes" id="UP001596303">
    <property type="component" value="Unassembled WGS sequence"/>
</dbReference>
<reference evidence="5" key="1">
    <citation type="journal article" date="2019" name="Int. J. Syst. Evol. Microbiol.">
        <title>The Global Catalogue of Microorganisms (GCM) 10K type strain sequencing project: providing services to taxonomists for standard genome sequencing and annotation.</title>
        <authorList>
            <consortium name="The Broad Institute Genomics Platform"/>
            <consortium name="The Broad Institute Genome Sequencing Center for Infectious Disease"/>
            <person name="Wu L."/>
            <person name="Ma J."/>
        </authorList>
    </citation>
    <scope>NUCLEOTIDE SEQUENCE [LARGE SCALE GENOMIC DNA]</scope>
    <source>
        <strain evidence="5">CGMCC-1.15741</strain>
    </source>
</reference>
<dbReference type="RefSeq" id="WP_377376902.1">
    <property type="nucleotide sequence ID" value="NZ_JBHSSW010000005.1"/>
</dbReference>
<organism evidence="4 5">
    <name type="scientific">Ponticaulis profundi</name>
    <dbReference type="NCBI Taxonomy" id="2665222"/>
    <lineage>
        <taxon>Bacteria</taxon>
        <taxon>Pseudomonadati</taxon>
        <taxon>Pseudomonadota</taxon>
        <taxon>Alphaproteobacteria</taxon>
        <taxon>Hyphomonadales</taxon>
        <taxon>Hyphomonadaceae</taxon>
        <taxon>Ponticaulis</taxon>
    </lineage>
</organism>
<dbReference type="InterPro" id="IPR001303">
    <property type="entry name" value="Aldolase_II/adducin_N"/>
</dbReference>
<dbReference type="EMBL" id="JBHSSW010000005">
    <property type="protein sequence ID" value="MFC6197670.1"/>
    <property type="molecule type" value="Genomic_DNA"/>
</dbReference>
<dbReference type="SUPFAM" id="SSF53639">
    <property type="entry name" value="AraD/HMP-PK domain-like"/>
    <property type="match status" value="1"/>
</dbReference>
<dbReference type="InterPro" id="IPR050197">
    <property type="entry name" value="Aldolase_class_II_sugar_metab"/>
</dbReference>
<evidence type="ECO:0000256" key="1">
    <source>
        <dbReference type="ARBA" id="ARBA00022723"/>
    </source>
</evidence>
<sequence>MSTEIDLRSELVDIMQRMDDAGLNHGTAGNVSVRFEDGVLISPSGIPASLLRPEQVVFMHLNGDYSGDVKPSSEWRMHTGILEKRPDMQAVVHCHSRFATTLACARKPIPFLHYMTAVSGGAEIPVAPYATFGTQALADEIVQTLDGRFGCLMANHGQIAVSTSLTRALSIAEEIETQAGYYYGTLCIGGPELLTQEDLAGVITQFKSYGQR</sequence>
<dbReference type="InterPro" id="IPR036409">
    <property type="entry name" value="Aldolase_II/adducin_N_sf"/>
</dbReference>
<proteinExistence type="predicted"/>
<evidence type="ECO:0000256" key="2">
    <source>
        <dbReference type="ARBA" id="ARBA00023239"/>
    </source>
</evidence>
<feature type="domain" description="Class II aldolase/adducin N-terminal" evidence="3">
    <location>
        <begin position="9"/>
        <end position="183"/>
    </location>
</feature>
<accession>A0ABW1S7Z1</accession>
<protein>
    <submittedName>
        <fullName evidence="4">Class II aldolase/adducin family protein</fullName>
    </submittedName>
</protein>
<evidence type="ECO:0000259" key="3">
    <source>
        <dbReference type="SMART" id="SM01007"/>
    </source>
</evidence>
<keyword evidence="2" id="KW-0456">Lyase</keyword>
<evidence type="ECO:0000313" key="4">
    <source>
        <dbReference type="EMBL" id="MFC6197670.1"/>
    </source>
</evidence>
<comment type="caution">
    <text evidence="4">The sequence shown here is derived from an EMBL/GenBank/DDBJ whole genome shotgun (WGS) entry which is preliminary data.</text>
</comment>
<dbReference type="PANTHER" id="PTHR22789:SF0">
    <property type="entry name" value="3-OXO-TETRONATE 4-PHOSPHATE DECARBOXYLASE-RELATED"/>
    <property type="match status" value="1"/>
</dbReference>
<dbReference type="PANTHER" id="PTHR22789">
    <property type="entry name" value="FUCULOSE PHOSPHATE ALDOLASE"/>
    <property type="match status" value="1"/>
</dbReference>